<dbReference type="PANTHER" id="PTHR37984">
    <property type="entry name" value="PROTEIN CBG26694"/>
    <property type="match status" value="1"/>
</dbReference>
<gene>
    <name evidence="1" type="primary">106070146</name>
</gene>
<dbReference type="Gene3D" id="3.30.70.270">
    <property type="match status" value="1"/>
</dbReference>
<proteinExistence type="predicted"/>
<dbReference type="VEuPathDB" id="VectorBase:BGLAX_042501"/>
<dbReference type="STRING" id="6526.A0A2C9KGM7"/>
<accession>A0A2C9KGM7</accession>
<sequence length="182" mass="20796">MLPLKNNIQEVKARFEVVDISQENILSGDTAECLGLLQRIDSIESKAEDELQREFPEMLKTTGTLPGEYKIQLQENAKGVIHPPRRLAASLRNKVEEKLKEMQADGFITAVHEPTEWVSSMVVSFRNDKVGICIDPKDLNKEIRREYHQMKTIEDVITNIPDSKIFSVLDAKSGFMQIKLER</sequence>
<evidence type="ECO:0000313" key="2">
    <source>
        <dbReference type="Proteomes" id="UP000076420"/>
    </source>
</evidence>
<dbReference type="VEuPathDB" id="VectorBase:BGLB019473"/>
<dbReference type="EnsemblMetazoa" id="BGLB019473-RA">
    <property type="protein sequence ID" value="BGLB019473-PA"/>
    <property type="gene ID" value="BGLB019473"/>
</dbReference>
<dbReference type="Gene3D" id="3.10.10.10">
    <property type="entry name" value="HIV Type 1 Reverse Transcriptase, subunit A, domain 1"/>
    <property type="match status" value="1"/>
</dbReference>
<dbReference type="InterPro" id="IPR043502">
    <property type="entry name" value="DNA/RNA_pol_sf"/>
</dbReference>
<dbReference type="KEGG" id="bgt:106070146"/>
<dbReference type="SUPFAM" id="SSF56672">
    <property type="entry name" value="DNA/RNA polymerases"/>
    <property type="match status" value="1"/>
</dbReference>
<dbReference type="PANTHER" id="PTHR37984:SF8">
    <property type="entry name" value="CCHC-TYPE DOMAIN-CONTAINING PROTEIN"/>
    <property type="match status" value="1"/>
</dbReference>
<evidence type="ECO:0000313" key="1">
    <source>
        <dbReference type="EnsemblMetazoa" id="BGLB019473-PA"/>
    </source>
</evidence>
<dbReference type="InterPro" id="IPR043128">
    <property type="entry name" value="Rev_trsase/Diguanyl_cyclase"/>
</dbReference>
<dbReference type="InterPro" id="IPR050951">
    <property type="entry name" value="Retrovirus_Pol_polyprotein"/>
</dbReference>
<name>A0A2C9KGM7_BIOGL</name>
<evidence type="ECO:0008006" key="3">
    <source>
        <dbReference type="Google" id="ProtNLM"/>
    </source>
</evidence>
<protein>
    <recommendedName>
        <fullName evidence="3">Reverse transcriptase domain-containing protein</fullName>
    </recommendedName>
</protein>
<dbReference type="Proteomes" id="UP000076420">
    <property type="component" value="Unassembled WGS sequence"/>
</dbReference>
<reference evidence="1" key="1">
    <citation type="submission" date="2020-05" db="UniProtKB">
        <authorList>
            <consortium name="EnsemblMetazoa"/>
        </authorList>
    </citation>
    <scope>IDENTIFICATION</scope>
    <source>
        <strain evidence="1">BB02</strain>
    </source>
</reference>
<dbReference type="AlphaFoldDB" id="A0A2C9KGM7"/>
<organism evidence="1 2">
    <name type="scientific">Biomphalaria glabrata</name>
    <name type="common">Bloodfluke planorb</name>
    <name type="synonym">Freshwater snail</name>
    <dbReference type="NCBI Taxonomy" id="6526"/>
    <lineage>
        <taxon>Eukaryota</taxon>
        <taxon>Metazoa</taxon>
        <taxon>Spiralia</taxon>
        <taxon>Lophotrochozoa</taxon>
        <taxon>Mollusca</taxon>
        <taxon>Gastropoda</taxon>
        <taxon>Heterobranchia</taxon>
        <taxon>Euthyneura</taxon>
        <taxon>Panpulmonata</taxon>
        <taxon>Hygrophila</taxon>
        <taxon>Lymnaeoidea</taxon>
        <taxon>Planorbidae</taxon>
        <taxon>Biomphalaria</taxon>
    </lineage>
</organism>